<organism evidence="1 2">
    <name type="scientific">Neisseria sicca ATCC 29256</name>
    <dbReference type="NCBI Taxonomy" id="547045"/>
    <lineage>
        <taxon>Bacteria</taxon>
        <taxon>Pseudomonadati</taxon>
        <taxon>Pseudomonadota</taxon>
        <taxon>Betaproteobacteria</taxon>
        <taxon>Neisseriales</taxon>
        <taxon>Neisseriaceae</taxon>
        <taxon>Neisseria</taxon>
    </lineage>
</organism>
<evidence type="ECO:0000313" key="1">
    <source>
        <dbReference type="EMBL" id="EET45765.1"/>
    </source>
</evidence>
<gene>
    <name evidence="1" type="ORF">NEISICOT_00473</name>
</gene>
<comment type="caution">
    <text evidence="1">The sequence shown here is derived from an EMBL/GenBank/DDBJ whole genome shotgun (WGS) entry which is preliminary data.</text>
</comment>
<reference evidence="1" key="1">
    <citation type="submission" date="2009-07" db="EMBL/GenBank/DDBJ databases">
        <authorList>
            <person name="Weinstock G."/>
            <person name="Sodergren E."/>
            <person name="Clifton S."/>
            <person name="Fulton L."/>
            <person name="Fulton B."/>
            <person name="Courtney L."/>
            <person name="Fronick C."/>
            <person name="Harrison M."/>
            <person name="Strong C."/>
            <person name="Farmer C."/>
            <person name="Delahaunty K."/>
            <person name="Markovic C."/>
            <person name="Hall O."/>
            <person name="Minx P."/>
            <person name="Tomlinson C."/>
            <person name="Mitreva M."/>
            <person name="Nelson J."/>
            <person name="Hou S."/>
            <person name="Wollam A."/>
            <person name="Pepin K.H."/>
            <person name="Johnson M."/>
            <person name="Bhonagiri V."/>
            <person name="Nash W.E."/>
            <person name="Warren W."/>
            <person name="Chinwalla A."/>
            <person name="Mardis E.R."/>
            <person name="Wilson R.K."/>
        </authorList>
    </citation>
    <scope>NUCLEOTIDE SEQUENCE [LARGE SCALE GENOMIC DNA]</scope>
    <source>
        <strain evidence="1">ATCC 29256</strain>
    </source>
</reference>
<accession>C6M1T7</accession>
<evidence type="ECO:0000313" key="2">
    <source>
        <dbReference type="Proteomes" id="UP000005365"/>
    </source>
</evidence>
<sequence length="50" mass="5377">MGWAGLSGIGKLSASVRIYSGLTLNQDKATKPQTVRQGEATPCWFKVNPL</sequence>
<name>C6M1T7_NEISI</name>
<dbReference type="Proteomes" id="UP000005365">
    <property type="component" value="Unassembled WGS sequence"/>
</dbReference>
<dbReference type="AlphaFoldDB" id="C6M1T7"/>
<proteinExistence type="predicted"/>
<keyword evidence="2" id="KW-1185">Reference proteome</keyword>
<protein>
    <submittedName>
        <fullName evidence="1">Uncharacterized protein</fullName>
    </submittedName>
</protein>
<dbReference type="EMBL" id="ACKO02000002">
    <property type="protein sequence ID" value="EET45765.1"/>
    <property type="molecule type" value="Genomic_DNA"/>
</dbReference>